<gene>
    <name evidence="1" type="ORF">NMOB1V02_LOCUS10064</name>
</gene>
<dbReference type="Proteomes" id="UP000678499">
    <property type="component" value="Unassembled WGS sequence"/>
</dbReference>
<protein>
    <submittedName>
        <fullName evidence="1">Uncharacterized protein</fullName>
    </submittedName>
</protein>
<proteinExistence type="predicted"/>
<accession>A0A7R9BYH3</accession>
<dbReference type="EMBL" id="OA885870">
    <property type="protein sequence ID" value="CAD7282439.1"/>
    <property type="molecule type" value="Genomic_DNA"/>
</dbReference>
<keyword evidence="2" id="KW-1185">Reference proteome</keyword>
<evidence type="ECO:0000313" key="1">
    <source>
        <dbReference type="EMBL" id="CAD7282439.1"/>
    </source>
</evidence>
<evidence type="ECO:0000313" key="2">
    <source>
        <dbReference type="Proteomes" id="UP000678499"/>
    </source>
</evidence>
<dbReference type="AlphaFoldDB" id="A0A7R9BYH3"/>
<reference evidence="1" key="1">
    <citation type="submission" date="2020-11" db="EMBL/GenBank/DDBJ databases">
        <authorList>
            <person name="Tran Van P."/>
        </authorList>
    </citation>
    <scope>NUCLEOTIDE SEQUENCE</scope>
</reference>
<organism evidence="1">
    <name type="scientific">Notodromas monacha</name>
    <dbReference type="NCBI Taxonomy" id="399045"/>
    <lineage>
        <taxon>Eukaryota</taxon>
        <taxon>Metazoa</taxon>
        <taxon>Ecdysozoa</taxon>
        <taxon>Arthropoda</taxon>
        <taxon>Crustacea</taxon>
        <taxon>Oligostraca</taxon>
        <taxon>Ostracoda</taxon>
        <taxon>Podocopa</taxon>
        <taxon>Podocopida</taxon>
        <taxon>Cypridocopina</taxon>
        <taxon>Cypridoidea</taxon>
        <taxon>Cyprididae</taxon>
        <taxon>Notodromas</taxon>
    </lineage>
</organism>
<dbReference type="EMBL" id="CAJPEX010003833">
    <property type="protein sequence ID" value="CAG0922591.1"/>
    <property type="molecule type" value="Genomic_DNA"/>
</dbReference>
<name>A0A7R9BYH3_9CRUS</name>
<sequence length="86" mass="9937">MMIISNYFVEDSAEELGNDGYCTFKSLAHENINSNDRRIQAESRYDCDITVLKSKKEADDENSAKGIQTRTPEKFDMGDAFDLWRF</sequence>